<feature type="domain" description="Phospholipase/carboxylesterase/thioesterase" evidence="3">
    <location>
        <begin position="14"/>
        <end position="202"/>
    </location>
</feature>
<accession>A0A0E3VAG0</accession>
<dbReference type="OrthoDB" id="9801763at2"/>
<dbReference type="Gene3D" id="3.40.50.1820">
    <property type="entry name" value="alpha/beta hydrolase"/>
    <property type="match status" value="1"/>
</dbReference>
<dbReference type="InterPro" id="IPR029058">
    <property type="entry name" value="AB_hydrolase_fold"/>
</dbReference>
<dbReference type="GO" id="GO:0016787">
    <property type="term" value="F:hydrolase activity"/>
    <property type="evidence" value="ECO:0007669"/>
    <property type="project" value="UniProtKB-KW"/>
</dbReference>
<dbReference type="Pfam" id="PF02230">
    <property type="entry name" value="Abhydrolase_2"/>
    <property type="match status" value="1"/>
</dbReference>
<dbReference type="EMBL" id="CP010429">
    <property type="protein sequence ID" value="AKD58026.1"/>
    <property type="molecule type" value="Genomic_DNA"/>
</dbReference>
<dbReference type="RefSeq" id="WP_046578411.1">
    <property type="nucleotide sequence ID" value="NZ_CP010429.1"/>
</dbReference>
<reference evidence="4 5" key="1">
    <citation type="journal article" date="2014" name="Curr. Microbiol.">
        <title>Spirosoma radiotolerans sp. nov., a gamma-radiation-resistant bacterium isolated from gamma ray-irradiated soil.</title>
        <authorList>
            <person name="Lee J.J."/>
            <person name="Srinivasan S."/>
            <person name="Lim S."/>
            <person name="Joe M."/>
            <person name="Im S."/>
            <person name="Bae S.I."/>
            <person name="Park K.R."/>
            <person name="Han J.H."/>
            <person name="Park S.H."/>
            <person name="Joo B.M."/>
            <person name="Park S.J."/>
            <person name="Kim M.K."/>
        </authorList>
    </citation>
    <scope>NUCLEOTIDE SEQUENCE [LARGE SCALE GENOMIC DNA]</scope>
    <source>
        <strain evidence="4 5">DG5A</strain>
    </source>
</reference>
<sequence length="216" mass="23988">MIHNPNNIHTAGKPLEEATKVMIMVHGRGGSARDILSLSNYIQDKEFAFIAPEAQGNTWYPQSFLRPTTENEPYLSSALEVLTSLRARLQSDFNFKLPQIYWLGFSQGACLMLEFVARHATEYGGVFGLSGGLIGPDETPRTYEGSFDKTPIFLGCSDHDSHIPKKRVLESEAVFRQMGADVTTKLYPNFPHSINEDELNIVNLLVAGNRLSPAVT</sequence>
<dbReference type="HOGENOM" id="CLU_049413_4_0_10"/>
<protein>
    <submittedName>
        <fullName evidence="4">Phospholipase</fullName>
    </submittedName>
</protein>
<evidence type="ECO:0000256" key="1">
    <source>
        <dbReference type="ARBA" id="ARBA00006499"/>
    </source>
</evidence>
<dbReference type="STRING" id="1379870.SD10_27095"/>
<dbReference type="PANTHER" id="PTHR10655">
    <property type="entry name" value="LYSOPHOSPHOLIPASE-RELATED"/>
    <property type="match status" value="1"/>
</dbReference>
<organism evidence="4 5">
    <name type="scientific">Spirosoma radiotolerans</name>
    <dbReference type="NCBI Taxonomy" id="1379870"/>
    <lineage>
        <taxon>Bacteria</taxon>
        <taxon>Pseudomonadati</taxon>
        <taxon>Bacteroidota</taxon>
        <taxon>Cytophagia</taxon>
        <taxon>Cytophagales</taxon>
        <taxon>Cytophagaceae</taxon>
        <taxon>Spirosoma</taxon>
    </lineage>
</organism>
<gene>
    <name evidence="4" type="ORF">SD10_27095</name>
</gene>
<evidence type="ECO:0000313" key="5">
    <source>
        <dbReference type="Proteomes" id="UP000033054"/>
    </source>
</evidence>
<dbReference type="PATRIC" id="fig|1379870.5.peg.5842"/>
<dbReference type="Proteomes" id="UP000033054">
    <property type="component" value="Chromosome"/>
</dbReference>
<evidence type="ECO:0000259" key="3">
    <source>
        <dbReference type="Pfam" id="PF02230"/>
    </source>
</evidence>
<dbReference type="PANTHER" id="PTHR10655:SF17">
    <property type="entry name" value="LYSOPHOSPHOLIPASE-LIKE PROTEIN 1"/>
    <property type="match status" value="1"/>
</dbReference>
<evidence type="ECO:0000313" key="4">
    <source>
        <dbReference type="EMBL" id="AKD58026.1"/>
    </source>
</evidence>
<evidence type="ECO:0000256" key="2">
    <source>
        <dbReference type="ARBA" id="ARBA00022801"/>
    </source>
</evidence>
<dbReference type="KEGG" id="srd:SD10_27095"/>
<name>A0A0E3VAG0_9BACT</name>
<dbReference type="AlphaFoldDB" id="A0A0E3VAG0"/>
<keyword evidence="2" id="KW-0378">Hydrolase</keyword>
<keyword evidence="5" id="KW-1185">Reference proteome</keyword>
<comment type="similarity">
    <text evidence="1">Belongs to the AB hydrolase superfamily. AB hydrolase 2 family.</text>
</comment>
<proteinExistence type="inferred from homology"/>
<dbReference type="InterPro" id="IPR050565">
    <property type="entry name" value="LYPA1-2/EST-like"/>
</dbReference>
<dbReference type="SUPFAM" id="SSF53474">
    <property type="entry name" value="alpha/beta-Hydrolases"/>
    <property type="match status" value="1"/>
</dbReference>
<dbReference type="InterPro" id="IPR003140">
    <property type="entry name" value="PLipase/COase/thioEstase"/>
</dbReference>